<accession>A0A4D6NNP3</accession>
<sequence length="77" mass="8688">MWLMQVRIVARADNLTQASLPRLGEMSRDSPRPFPASGRSSDQLSFERASVSLKRGESRLSENAQRPLFLCVELSPR</sequence>
<feature type="region of interest" description="Disordered" evidence="1">
    <location>
        <begin position="19"/>
        <end position="49"/>
    </location>
</feature>
<name>A0A4D6NNP3_VIGUN</name>
<gene>
    <name evidence="2" type="ORF">DEO72_LG11g2245</name>
</gene>
<reference evidence="2 3" key="1">
    <citation type="submission" date="2019-04" db="EMBL/GenBank/DDBJ databases">
        <title>An improved genome assembly and genetic linkage map for asparagus bean, Vigna unguiculata ssp. sesquipedialis.</title>
        <authorList>
            <person name="Xia Q."/>
            <person name="Zhang R."/>
            <person name="Dong Y."/>
        </authorList>
    </citation>
    <scope>NUCLEOTIDE SEQUENCE [LARGE SCALE GENOMIC DNA]</scope>
    <source>
        <tissue evidence="2">Leaf</tissue>
    </source>
</reference>
<organism evidence="2 3">
    <name type="scientific">Vigna unguiculata</name>
    <name type="common">Cowpea</name>
    <dbReference type="NCBI Taxonomy" id="3917"/>
    <lineage>
        <taxon>Eukaryota</taxon>
        <taxon>Viridiplantae</taxon>
        <taxon>Streptophyta</taxon>
        <taxon>Embryophyta</taxon>
        <taxon>Tracheophyta</taxon>
        <taxon>Spermatophyta</taxon>
        <taxon>Magnoliopsida</taxon>
        <taxon>eudicotyledons</taxon>
        <taxon>Gunneridae</taxon>
        <taxon>Pentapetalae</taxon>
        <taxon>rosids</taxon>
        <taxon>fabids</taxon>
        <taxon>Fabales</taxon>
        <taxon>Fabaceae</taxon>
        <taxon>Papilionoideae</taxon>
        <taxon>50 kb inversion clade</taxon>
        <taxon>NPAAA clade</taxon>
        <taxon>indigoferoid/millettioid clade</taxon>
        <taxon>Phaseoleae</taxon>
        <taxon>Vigna</taxon>
    </lineage>
</organism>
<dbReference type="EMBL" id="CP039355">
    <property type="protein sequence ID" value="QCE15236.1"/>
    <property type="molecule type" value="Genomic_DNA"/>
</dbReference>
<dbReference type="Proteomes" id="UP000501690">
    <property type="component" value="Linkage Group LG11"/>
</dbReference>
<evidence type="ECO:0000256" key="1">
    <source>
        <dbReference type="SAM" id="MobiDB-lite"/>
    </source>
</evidence>
<dbReference type="AlphaFoldDB" id="A0A4D6NNP3"/>
<evidence type="ECO:0000313" key="2">
    <source>
        <dbReference type="EMBL" id="QCE15236.1"/>
    </source>
</evidence>
<evidence type="ECO:0000313" key="3">
    <source>
        <dbReference type="Proteomes" id="UP000501690"/>
    </source>
</evidence>
<proteinExistence type="predicted"/>
<protein>
    <submittedName>
        <fullName evidence="2">Uncharacterized protein</fullName>
    </submittedName>
</protein>
<keyword evidence="3" id="KW-1185">Reference proteome</keyword>